<dbReference type="HOGENOM" id="CLU_3229051_0_0_9"/>
<dbReference type="PATRIC" id="fig|1126211.3.peg.369"/>
<dbReference type="EMBL" id="CP003332">
    <property type="protein sequence ID" value="AFJ60463.1"/>
    <property type="molecule type" value="Genomic_DNA"/>
</dbReference>
<reference evidence="1 2" key="1">
    <citation type="journal article" date="2012" name="J. Biotechnol.">
        <title>Genome sequence of the plant growth promoting strain Bacillus amyloliquefaciens subsp. plantarum B9601-Y2 and expression of mersacidin and other secondary metabolites.</title>
        <authorList>
            <person name="He P."/>
            <person name="Hao K."/>
            <person name="Blom J."/>
            <person name="Ruckert C."/>
            <person name="Vater J."/>
            <person name="Mao Z."/>
            <person name="Wu Y."/>
            <person name="Hou M."/>
            <person name="He P."/>
            <person name="He Y."/>
            <person name="Borriss R."/>
        </authorList>
    </citation>
    <scope>NUCLEOTIDE SEQUENCE [LARGE SCALE GENOMIC DNA]</scope>
    <source>
        <strain evidence="1">Y2</strain>
    </source>
</reference>
<sequence>MMATFFQSYLLLFCLESNRLFPQDQKSLPAIFTGRLLNKNSPA</sequence>
<name>I2C1D9_BACAY</name>
<protein>
    <submittedName>
        <fullName evidence="1">Uncharacterized protein</fullName>
    </submittedName>
</protein>
<evidence type="ECO:0000313" key="2">
    <source>
        <dbReference type="Proteomes" id="UP000002878"/>
    </source>
</evidence>
<gene>
    <name evidence="1" type="ORF">MUS_0381</name>
</gene>
<dbReference type="AlphaFoldDB" id="I2C1D9"/>
<dbReference type="Proteomes" id="UP000002878">
    <property type="component" value="Chromosome"/>
</dbReference>
<organism evidence="1 2">
    <name type="scientific">Bacillus amyloliquefaciens (strain Y2)</name>
    <name type="common">Bacillus amyloliquefaciens subsp. plantarum (strain B9601-Y2)</name>
    <dbReference type="NCBI Taxonomy" id="1155777"/>
    <lineage>
        <taxon>Bacteria</taxon>
        <taxon>Bacillati</taxon>
        <taxon>Bacillota</taxon>
        <taxon>Bacilli</taxon>
        <taxon>Bacillales</taxon>
        <taxon>Bacillaceae</taxon>
        <taxon>Bacillus</taxon>
        <taxon>Bacillus amyloliquefaciens group</taxon>
    </lineage>
</organism>
<dbReference type="KEGG" id="bqy:MUS_0381"/>
<evidence type="ECO:0000313" key="1">
    <source>
        <dbReference type="EMBL" id="AFJ60463.1"/>
    </source>
</evidence>
<accession>I2C1D9</accession>
<proteinExistence type="predicted"/>